<dbReference type="OrthoDB" id="6782675at2759"/>
<gene>
    <name evidence="1" type="ORF">HOLleu_21664</name>
</gene>
<dbReference type="Proteomes" id="UP001152320">
    <property type="component" value="Chromosome 10"/>
</dbReference>
<sequence>MDEHLVSMEISNIDEYREIERKTNALANLWSFAWQANNRVRNNLNTTNNDVPPLYGLRKDHKPNKENLGGPPLRPVCGATTSCNRNLSYLLSQCIRPLVSSAPETCDSTEDLLSRIRDINMKKDKKFVVGSMDVTALYPSIDVDFAVKKCSDLLSNSSINFEGINPHELGLFLKVIEIETGQKLPEDVLPFCPVRSTNRGRQPTVTGNVSSSNTETRWSNWIKLLYIPSCETLRKMVVYALEYTMKFVMKNHVCQFNNKLYKQKSGGAIGVSLAGDVAQVFMIWWDREFKMKLAADGINCLMYARYVDDILLVVESTIESCSDVGTMGKLCVLANAIHPSIQVTYDCPNLNADGRMPVLELKVWPVDILHDNLRCTIIQHTYYAKPMSSKHVIHKNGALNMKTKMYILTNDLVRIMRNVSLSLPEHERVTAVQSFINRMQCSGYSRYERFEVYSRAKKRLDKMIEDDKNGVVPLFRPKSWKQDERAMEKSLKKYTWFKDHKNNFETVLFVEATPNSVLHKNIERIINDTELKVKVRERSGTRLKNLLCKSNPFDREGCFDSTVCNLCKIKTGLCKKREVVYCIECIDCGNNFKYIGETSRSLGERFDEHLAHMNDKQSVLYTHKTECHNGLDFNYTVSVLNTHIGDPMRRQVSEAVCISEFAPKLNRKEEWATGRLLMNRTTQP</sequence>
<keyword evidence="2" id="KW-1185">Reference proteome</keyword>
<comment type="caution">
    <text evidence="1">The sequence shown here is derived from an EMBL/GenBank/DDBJ whole genome shotgun (WGS) entry which is preliminary data.</text>
</comment>
<accession>A0A9Q1H676</accession>
<reference evidence="1" key="1">
    <citation type="submission" date="2021-10" db="EMBL/GenBank/DDBJ databases">
        <title>Tropical sea cucumber genome reveals ecological adaptation and Cuvierian tubules defense mechanism.</title>
        <authorList>
            <person name="Chen T."/>
        </authorList>
    </citation>
    <scope>NUCLEOTIDE SEQUENCE</scope>
    <source>
        <strain evidence="1">Nanhai2018</strain>
        <tissue evidence="1">Muscle</tissue>
    </source>
</reference>
<evidence type="ECO:0008006" key="3">
    <source>
        <dbReference type="Google" id="ProtNLM"/>
    </source>
</evidence>
<evidence type="ECO:0000313" key="2">
    <source>
        <dbReference type="Proteomes" id="UP001152320"/>
    </source>
</evidence>
<name>A0A9Q1H676_HOLLE</name>
<proteinExistence type="predicted"/>
<dbReference type="EMBL" id="JAIZAY010000010">
    <property type="protein sequence ID" value="KAJ8034709.1"/>
    <property type="molecule type" value="Genomic_DNA"/>
</dbReference>
<evidence type="ECO:0000313" key="1">
    <source>
        <dbReference type="EMBL" id="KAJ8034709.1"/>
    </source>
</evidence>
<protein>
    <recommendedName>
        <fullName evidence="3">Reverse transcriptase domain-containing protein</fullName>
    </recommendedName>
</protein>
<dbReference type="PANTHER" id="PTHR21301:SF10">
    <property type="entry name" value="REVERSE TRANSCRIPTASE DOMAIN-CONTAINING PROTEIN"/>
    <property type="match status" value="1"/>
</dbReference>
<organism evidence="1 2">
    <name type="scientific">Holothuria leucospilota</name>
    <name type="common">Black long sea cucumber</name>
    <name type="synonym">Mertensiothuria leucospilota</name>
    <dbReference type="NCBI Taxonomy" id="206669"/>
    <lineage>
        <taxon>Eukaryota</taxon>
        <taxon>Metazoa</taxon>
        <taxon>Echinodermata</taxon>
        <taxon>Eleutherozoa</taxon>
        <taxon>Echinozoa</taxon>
        <taxon>Holothuroidea</taxon>
        <taxon>Aspidochirotacea</taxon>
        <taxon>Aspidochirotida</taxon>
        <taxon>Holothuriidae</taxon>
        <taxon>Holothuria</taxon>
    </lineage>
</organism>
<dbReference type="AlphaFoldDB" id="A0A9Q1H676"/>
<dbReference type="PANTHER" id="PTHR21301">
    <property type="entry name" value="REVERSE TRANSCRIPTASE"/>
    <property type="match status" value="1"/>
</dbReference>